<dbReference type="InterPro" id="IPR017911">
    <property type="entry name" value="MacB-like_ATP-bd"/>
</dbReference>
<name>A0A1H9C6F5_9FLAO</name>
<dbReference type="CDD" id="cd03255">
    <property type="entry name" value="ABC_MJ0796_LolCDE_FtsE"/>
    <property type="match status" value="1"/>
</dbReference>
<dbReference type="GO" id="GO:0016887">
    <property type="term" value="F:ATP hydrolysis activity"/>
    <property type="evidence" value="ECO:0007669"/>
    <property type="project" value="InterPro"/>
</dbReference>
<dbReference type="GO" id="GO:0005886">
    <property type="term" value="C:plasma membrane"/>
    <property type="evidence" value="ECO:0007669"/>
    <property type="project" value="TreeGrafter"/>
</dbReference>
<dbReference type="Gene3D" id="3.40.50.300">
    <property type="entry name" value="P-loop containing nucleotide triphosphate hydrolases"/>
    <property type="match status" value="1"/>
</dbReference>
<dbReference type="RefSeq" id="WP_091467669.1">
    <property type="nucleotide sequence ID" value="NZ_FOEI01000004.1"/>
</dbReference>
<organism evidence="5 6">
    <name type="scientific">Flavobacterium urocaniciphilum</name>
    <dbReference type="NCBI Taxonomy" id="1299341"/>
    <lineage>
        <taxon>Bacteria</taxon>
        <taxon>Pseudomonadati</taxon>
        <taxon>Bacteroidota</taxon>
        <taxon>Flavobacteriia</taxon>
        <taxon>Flavobacteriales</taxon>
        <taxon>Flavobacteriaceae</taxon>
        <taxon>Flavobacterium</taxon>
    </lineage>
</organism>
<dbReference type="STRING" id="1299341.SAMN05444005_10473"/>
<dbReference type="Proteomes" id="UP000198648">
    <property type="component" value="Unassembled WGS sequence"/>
</dbReference>
<feature type="domain" description="ABC transporter" evidence="4">
    <location>
        <begin position="2"/>
        <end position="209"/>
    </location>
</feature>
<dbReference type="PANTHER" id="PTHR24220">
    <property type="entry name" value="IMPORT ATP-BINDING PROTEIN"/>
    <property type="match status" value="1"/>
</dbReference>
<keyword evidence="1" id="KW-0813">Transport</keyword>
<dbReference type="InterPro" id="IPR015854">
    <property type="entry name" value="ABC_transpr_LolD-like"/>
</dbReference>
<protein>
    <submittedName>
        <fullName evidence="5">Putative ABC transport system ATP-binding protein</fullName>
    </submittedName>
</protein>
<evidence type="ECO:0000256" key="2">
    <source>
        <dbReference type="ARBA" id="ARBA00022741"/>
    </source>
</evidence>
<dbReference type="PANTHER" id="PTHR24220:SF86">
    <property type="entry name" value="ABC TRANSPORTER ABCH.1"/>
    <property type="match status" value="1"/>
</dbReference>
<gene>
    <name evidence="5" type="ORF">SAMN05444005_10473</name>
</gene>
<dbReference type="InterPro" id="IPR027417">
    <property type="entry name" value="P-loop_NTPase"/>
</dbReference>
<dbReference type="AlphaFoldDB" id="A0A1H9C6F5"/>
<keyword evidence="6" id="KW-1185">Reference proteome</keyword>
<evidence type="ECO:0000256" key="1">
    <source>
        <dbReference type="ARBA" id="ARBA00022448"/>
    </source>
</evidence>
<dbReference type="InterPro" id="IPR003439">
    <property type="entry name" value="ABC_transporter-like_ATP-bd"/>
</dbReference>
<dbReference type="PROSITE" id="PS00211">
    <property type="entry name" value="ABC_TRANSPORTER_1"/>
    <property type="match status" value="1"/>
</dbReference>
<proteinExistence type="predicted"/>
<sequence length="209" mass="23289">MISTKNITFSYNKDQTFIMPDLYCEAGSTILVTGNSGKGKTTYLHILAGLLQPKSGEIHIDKKEITHLKGSKADKFRGKNIGVVFQKSHFIASLSVLENLEMASWLATGKKHKARAKELLQKLDISEQAHKLPSQLSVGQQQRVSIARALMNEPKVLLADEPTSSLDDKNADNVIELLENLSKEYKTALIIVTHDSRIKQKFTNQITMV</sequence>
<evidence type="ECO:0000256" key="3">
    <source>
        <dbReference type="ARBA" id="ARBA00022840"/>
    </source>
</evidence>
<evidence type="ECO:0000313" key="6">
    <source>
        <dbReference type="Proteomes" id="UP000198648"/>
    </source>
</evidence>
<dbReference type="SMART" id="SM00382">
    <property type="entry name" value="AAA"/>
    <property type="match status" value="1"/>
</dbReference>
<dbReference type="EMBL" id="FOEI01000004">
    <property type="protein sequence ID" value="SEP96820.1"/>
    <property type="molecule type" value="Genomic_DNA"/>
</dbReference>
<keyword evidence="2" id="KW-0547">Nucleotide-binding</keyword>
<dbReference type="SUPFAM" id="SSF52540">
    <property type="entry name" value="P-loop containing nucleoside triphosphate hydrolases"/>
    <property type="match status" value="1"/>
</dbReference>
<dbReference type="GO" id="GO:0005524">
    <property type="term" value="F:ATP binding"/>
    <property type="evidence" value="ECO:0007669"/>
    <property type="project" value="UniProtKB-KW"/>
</dbReference>
<dbReference type="PROSITE" id="PS50893">
    <property type="entry name" value="ABC_TRANSPORTER_2"/>
    <property type="match status" value="1"/>
</dbReference>
<dbReference type="GO" id="GO:0022857">
    <property type="term" value="F:transmembrane transporter activity"/>
    <property type="evidence" value="ECO:0007669"/>
    <property type="project" value="TreeGrafter"/>
</dbReference>
<evidence type="ECO:0000259" key="4">
    <source>
        <dbReference type="PROSITE" id="PS50893"/>
    </source>
</evidence>
<dbReference type="OrthoDB" id="1414429at2"/>
<dbReference type="InterPro" id="IPR003593">
    <property type="entry name" value="AAA+_ATPase"/>
</dbReference>
<dbReference type="Pfam" id="PF00005">
    <property type="entry name" value="ABC_tran"/>
    <property type="match status" value="1"/>
</dbReference>
<dbReference type="InterPro" id="IPR017871">
    <property type="entry name" value="ABC_transporter-like_CS"/>
</dbReference>
<accession>A0A1H9C6F5</accession>
<reference evidence="5 6" key="1">
    <citation type="submission" date="2016-10" db="EMBL/GenBank/DDBJ databases">
        <authorList>
            <person name="de Groot N.N."/>
        </authorList>
    </citation>
    <scope>NUCLEOTIDE SEQUENCE [LARGE SCALE GENOMIC DNA]</scope>
    <source>
        <strain evidence="5 6">DSM 27078</strain>
    </source>
</reference>
<keyword evidence="3 5" id="KW-0067">ATP-binding</keyword>
<evidence type="ECO:0000313" key="5">
    <source>
        <dbReference type="EMBL" id="SEP96820.1"/>
    </source>
</evidence>